<feature type="transmembrane region" description="Helical" evidence="1">
    <location>
        <begin position="20"/>
        <end position="43"/>
    </location>
</feature>
<keyword evidence="4" id="KW-1185">Reference proteome</keyword>
<dbReference type="PROSITE" id="PS51820">
    <property type="entry name" value="PA14"/>
    <property type="match status" value="1"/>
</dbReference>
<gene>
    <name evidence="3" type="ORF">P9H32_04115</name>
</gene>
<dbReference type="EMBL" id="JARVCO010000004">
    <property type="protein sequence ID" value="MDZ8117801.1"/>
    <property type="molecule type" value="Genomic_DNA"/>
</dbReference>
<protein>
    <recommendedName>
        <fullName evidence="2">PA14 domain-containing protein</fullName>
    </recommendedName>
</protein>
<name>A0ABU5MUB7_9BACT</name>
<dbReference type="Proteomes" id="UP001290861">
    <property type="component" value="Unassembled WGS sequence"/>
</dbReference>
<evidence type="ECO:0000313" key="3">
    <source>
        <dbReference type="EMBL" id="MDZ8117801.1"/>
    </source>
</evidence>
<reference evidence="3 4" key="1">
    <citation type="journal article" date="2024" name="Appl. Environ. Microbiol.">
        <title>Pontiella agarivorans sp. nov., a novel marine anaerobic bacterium capable of degrading macroalgal polysaccharides and fixing nitrogen.</title>
        <authorList>
            <person name="Liu N."/>
            <person name="Kivenson V."/>
            <person name="Peng X."/>
            <person name="Cui Z."/>
            <person name="Lankiewicz T.S."/>
            <person name="Gosselin K.M."/>
            <person name="English C.J."/>
            <person name="Blair E.M."/>
            <person name="O'Malley M.A."/>
            <person name="Valentine D.L."/>
        </authorList>
    </citation>
    <scope>NUCLEOTIDE SEQUENCE [LARGE SCALE GENOMIC DNA]</scope>
    <source>
        <strain evidence="3 4">NLcol2</strain>
    </source>
</reference>
<dbReference type="Gene3D" id="2.30.30.700">
    <property type="entry name" value="SLA1 homology domain 1"/>
    <property type="match status" value="1"/>
</dbReference>
<keyword evidence="1" id="KW-1133">Transmembrane helix</keyword>
<evidence type="ECO:0000259" key="2">
    <source>
        <dbReference type="PROSITE" id="PS51820"/>
    </source>
</evidence>
<keyword evidence="1" id="KW-0472">Membrane</keyword>
<proteinExistence type="predicted"/>
<evidence type="ECO:0000256" key="1">
    <source>
        <dbReference type="SAM" id="Phobius"/>
    </source>
</evidence>
<evidence type="ECO:0000313" key="4">
    <source>
        <dbReference type="Proteomes" id="UP001290861"/>
    </source>
</evidence>
<keyword evidence="1" id="KW-0812">Transmembrane</keyword>
<dbReference type="RefSeq" id="WP_322607603.1">
    <property type="nucleotide sequence ID" value="NZ_JARVCO010000004.1"/>
</dbReference>
<accession>A0ABU5MUB7</accession>
<organism evidence="3 4">
    <name type="scientific">Pontiella agarivorans</name>
    <dbReference type="NCBI Taxonomy" id="3038953"/>
    <lineage>
        <taxon>Bacteria</taxon>
        <taxon>Pseudomonadati</taxon>
        <taxon>Kiritimatiellota</taxon>
        <taxon>Kiritimatiellia</taxon>
        <taxon>Kiritimatiellales</taxon>
        <taxon>Pontiellaceae</taxon>
        <taxon>Pontiella</taxon>
    </lineage>
</organism>
<feature type="domain" description="PA14" evidence="2">
    <location>
        <begin position="156"/>
        <end position="336"/>
    </location>
</feature>
<dbReference type="InterPro" id="IPR037524">
    <property type="entry name" value="PA14/GLEYA"/>
</dbReference>
<comment type="caution">
    <text evidence="3">The sequence shown here is derived from an EMBL/GenBank/DDBJ whole genome shotgun (WGS) entry which is preliminary data.</text>
</comment>
<sequence>MMKKTAEKNKGVVKGAPSGFIISIAIHAAAFLLAGMLVVFNVVQKEEKKFVPPKPVDRPKMKLKKPKVKVKKTSKPRSTTRIVTKVKQASMPDIQLPEMSGMTDGLGDSIGGFDIMPDLEDVSQFGATSSVGNDLEGTYYDFNRLRSGADCVTDPVQLAGLLAKFLMRDWSPSVFSRYYRAPQKLYTTSIAMPPLQSTQAPQAFGESNGKGWCWLVHYKGQLVYPEDIKFRFWGFGDDALAVRVDGELVLLSCFPQWVTDFQEHTEHLWQSTSADNEKYPMANHHSKVGDWIELKANEPKEIEILLGESHGGIFAAMLCVQVEGVEYDRNPHRNGPTLPFFKTEEFTTDMAELIYNQLHPGEATCEMGPVFNDYSNVSPTSRNPIVYANPVEPAPPVTAAEHGPEMRTWTTVDNSQFEAIYKTGLGKTVVLENARKKQRQVDTAMLSPEDREYVSLLNPPQFKIDLSKSSNQRRLPDTTPWLEANRRLQIVDYRFGARLKPAASGIDYTYPLEVEYFVFGEETTGDNYVLLDRKSDIFTPSAENQGEFVLMGDNEVEMKVQAVNDEGSMRGVQYGGYLVTVTDKRGYIIQYKASHEFLFENLNNLRNVPVGKHFNKNCNRVMPDRPKDVDRFTITL</sequence>